<dbReference type="Gene3D" id="3.30.200.20">
    <property type="entry name" value="Phosphorylase Kinase, domain 1"/>
    <property type="match status" value="1"/>
</dbReference>
<dbReference type="RefSeq" id="WP_012119071.1">
    <property type="nucleotide sequence ID" value="NC_009767.1"/>
</dbReference>
<dbReference type="InterPro" id="IPR017441">
    <property type="entry name" value="Protein_kinase_ATP_BS"/>
</dbReference>
<sequence length="661" mass="70088">MRLEDLVGRRVDRYEVIALLGRGGMAAVYRARDTALQRDVALKVLYPQFLSDASLVERFRREAVLAARLDHPGIVPIYDVGEFDGLAFIAMRLLDGPSLADLLRVRQRLTVDETVALIDQLAAALDYAHARGVVHRDIKPANIILEGLGVPLDGRDSLALDQVRLTTPGMRAILTDFGIAKALDAPGTTTTGFLIGTPEYMAPEQIRGDTRIDGRADVYALGVLAFRCLTGRSPFEGTTQEVLLGHLEGALVDPSTLDPSVPQPIGAAIRLALTRRPDDRYRTAGEFARALRSAARMEAPLPRALAAAPRPAPDMVRVAPDAPTGVGDARPPSTRQDAPPPALPPGGAQPPRRPMHPALLALLALGALILGGGGAVLAGRLLLPPASTPTLPPMVDTATPTPTFTPMPTETSTPTPTSEPTGIPTETPTATSTPTDTPVPPTPTLRPTAAPTETPTATSTPTDTPVPPTPSATPTPSQTPTATATFTPSATPTPTPCPIVPGRGFGEVWNTNATVAQRLGCPTDIERGGDRTLIEQRFEGGSMTSFLPIGDIYVLIGFARGEWQRFPYPAPLPPDTPATPTPPAGLQTPANAFGIIWAVNPGVQQNLGFALRPQSDEIEGAYQPFANGIMIYSREGLGRGKTIYVLYADGTFERYDDTFTP</sequence>
<dbReference type="GO" id="GO:0005524">
    <property type="term" value="F:ATP binding"/>
    <property type="evidence" value="ECO:0007669"/>
    <property type="project" value="UniProtKB-UniRule"/>
</dbReference>
<evidence type="ECO:0000259" key="8">
    <source>
        <dbReference type="PROSITE" id="PS50011"/>
    </source>
</evidence>
<proteinExistence type="predicted"/>
<dbReference type="InterPro" id="IPR011009">
    <property type="entry name" value="Kinase-like_dom_sf"/>
</dbReference>
<evidence type="ECO:0000256" key="7">
    <source>
        <dbReference type="SAM" id="MobiDB-lite"/>
    </source>
</evidence>
<keyword evidence="2" id="KW-0808">Transferase</keyword>
<dbReference type="GO" id="GO:0004674">
    <property type="term" value="F:protein serine/threonine kinase activity"/>
    <property type="evidence" value="ECO:0007669"/>
    <property type="project" value="UniProtKB-KW"/>
</dbReference>
<organism evidence="9 10">
    <name type="scientific">Roseiflexus castenholzii (strain DSM 13941 / HLO8)</name>
    <dbReference type="NCBI Taxonomy" id="383372"/>
    <lineage>
        <taxon>Bacteria</taxon>
        <taxon>Bacillati</taxon>
        <taxon>Chloroflexota</taxon>
        <taxon>Chloroflexia</taxon>
        <taxon>Chloroflexales</taxon>
        <taxon>Roseiflexineae</taxon>
        <taxon>Roseiflexaceae</taxon>
        <taxon>Roseiflexus</taxon>
    </lineage>
</organism>
<keyword evidence="10" id="KW-1185">Reference proteome</keyword>
<evidence type="ECO:0000256" key="2">
    <source>
        <dbReference type="ARBA" id="ARBA00022679"/>
    </source>
</evidence>
<keyword evidence="9" id="KW-0723">Serine/threonine-protein kinase</keyword>
<dbReference type="PANTHER" id="PTHR43289:SF6">
    <property type="entry name" value="SERINE_THREONINE-PROTEIN KINASE NEKL-3"/>
    <property type="match status" value="1"/>
</dbReference>
<evidence type="ECO:0000256" key="5">
    <source>
        <dbReference type="ARBA" id="ARBA00022840"/>
    </source>
</evidence>
<accession>A7NGP7</accession>
<dbReference type="SMART" id="SM00220">
    <property type="entry name" value="S_TKc"/>
    <property type="match status" value="1"/>
</dbReference>
<dbReference type="eggNOG" id="COG0515">
    <property type="taxonomic scope" value="Bacteria"/>
</dbReference>
<dbReference type="EC" id="2.7.11.1" evidence="1"/>
<dbReference type="HOGENOM" id="CLU_000288_63_44_0"/>
<dbReference type="KEGG" id="rca:Rcas_0510"/>
<evidence type="ECO:0000256" key="3">
    <source>
        <dbReference type="ARBA" id="ARBA00022741"/>
    </source>
</evidence>
<dbReference type="SUPFAM" id="SSF56112">
    <property type="entry name" value="Protein kinase-like (PK-like)"/>
    <property type="match status" value="1"/>
</dbReference>
<dbReference type="CDD" id="cd14014">
    <property type="entry name" value="STKc_PknB_like"/>
    <property type="match status" value="1"/>
</dbReference>
<feature type="binding site" evidence="6">
    <location>
        <position position="43"/>
    </location>
    <ligand>
        <name>ATP</name>
        <dbReference type="ChEBI" id="CHEBI:30616"/>
    </ligand>
</feature>
<dbReference type="Gene3D" id="1.10.510.10">
    <property type="entry name" value="Transferase(Phosphotransferase) domain 1"/>
    <property type="match status" value="1"/>
</dbReference>
<evidence type="ECO:0000256" key="1">
    <source>
        <dbReference type="ARBA" id="ARBA00012513"/>
    </source>
</evidence>
<dbReference type="AlphaFoldDB" id="A7NGP7"/>
<dbReference type="PROSITE" id="PS00107">
    <property type="entry name" value="PROTEIN_KINASE_ATP"/>
    <property type="match status" value="1"/>
</dbReference>
<dbReference type="InterPro" id="IPR000719">
    <property type="entry name" value="Prot_kinase_dom"/>
</dbReference>
<dbReference type="InterPro" id="IPR008271">
    <property type="entry name" value="Ser/Thr_kinase_AS"/>
</dbReference>
<keyword evidence="5 6" id="KW-0067">ATP-binding</keyword>
<dbReference type="STRING" id="383372.Rcas_0510"/>
<dbReference type="Proteomes" id="UP000000263">
    <property type="component" value="Chromosome"/>
</dbReference>
<reference evidence="9 10" key="1">
    <citation type="submission" date="2007-08" db="EMBL/GenBank/DDBJ databases">
        <title>Complete sequence of Roseiflexus castenholzii DSM 13941.</title>
        <authorList>
            <consortium name="US DOE Joint Genome Institute"/>
            <person name="Copeland A."/>
            <person name="Lucas S."/>
            <person name="Lapidus A."/>
            <person name="Barry K."/>
            <person name="Glavina del Rio T."/>
            <person name="Dalin E."/>
            <person name="Tice H."/>
            <person name="Pitluck S."/>
            <person name="Thompson L.S."/>
            <person name="Brettin T."/>
            <person name="Bruce D."/>
            <person name="Detter J.C."/>
            <person name="Han C."/>
            <person name="Tapia R."/>
            <person name="Schmutz J."/>
            <person name="Larimer F."/>
            <person name="Land M."/>
            <person name="Hauser L."/>
            <person name="Kyrpides N."/>
            <person name="Mikhailova N."/>
            <person name="Bryant D.A."/>
            <person name="Hanada S."/>
            <person name="Tsukatani Y."/>
            <person name="Richardson P."/>
        </authorList>
    </citation>
    <scope>NUCLEOTIDE SEQUENCE [LARGE SCALE GENOMIC DNA]</scope>
    <source>
        <strain evidence="10">DSM 13941 / HLO8</strain>
    </source>
</reference>
<dbReference type="EMBL" id="CP000804">
    <property type="protein sequence ID" value="ABU56640.1"/>
    <property type="molecule type" value="Genomic_DNA"/>
</dbReference>
<feature type="compositionally biased region" description="Low complexity" evidence="7">
    <location>
        <begin position="445"/>
        <end position="463"/>
    </location>
</feature>
<feature type="compositionally biased region" description="Pro residues" evidence="7">
    <location>
        <begin position="338"/>
        <end position="352"/>
    </location>
</feature>
<dbReference type="PANTHER" id="PTHR43289">
    <property type="entry name" value="MITOGEN-ACTIVATED PROTEIN KINASE KINASE KINASE 20-RELATED"/>
    <property type="match status" value="1"/>
</dbReference>
<dbReference type="OrthoDB" id="9814968at2"/>
<protein>
    <recommendedName>
        <fullName evidence="1">non-specific serine/threonine protein kinase</fullName>
        <ecNumber evidence="1">2.7.11.1</ecNumber>
    </recommendedName>
</protein>
<feature type="domain" description="Protein kinase" evidence="8">
    <location>
        <begin position="14"/>
        <end position="292"/>
    </location>
</feature>
<feature type="region of interest" description="Disordered" evidence="7">
    <location>
        <begin position="308"/>
        <end position="354"/>
    </location>
</feature>
<evidence type="ECO:0000313" key="10">
    <source>
        <dbReference type="Proteomes" id="UP000000263"/>
    </source>
</evidence>
<name>A7NGP7_ROSCS</name>
<dbReference type="PROSITE" id="PS50011">
    <property type="entry name" value="PROTEIN_KINASE_DOM"/>
    <property type="match status" value="1"/>
</dbReference>
<feature type="compositionally biased region" description="Low complexity" evidence="7">
    <location>
        <begin position="474"/>
        <end position="490"/>
    </location>
</feature>
<keyword evidence="3 6" id="KW-0547">Nucleotide-binding</keyword>
<keyword evidence="4 9" id="KW-0418">Kinase</keyword>
<gene>
    <name evidence="9" type="ordered locus">Rcas_0510</name>
</gene>
<evidence type="ECO:0000313" key="9">
    <source>
        <dbReference type="EMBL" id="ABU56640.1"/>
    </source>
</evidence>
<dbReference type="PROSITE" id="PS00108">
    <property type="entry name" value="PROTEIN_KINASE_ST"/>
    <property type="match status" value="1"/>
</dbReference>
<dbReference type="Pfam" id="PF00069">
    <property type="entry name" value="Pkinase"/>
    <property type="match status" value="1"/>
</dbReference>
<feature type="compositionally biased region" description="Low complexity" evidence="7">
    <location>
        <begin position="397"/>
        <end position="436"/>
    </location>
</feature>
<evidence type="ECO:0000256" key="4">
    <source>
        <dbReference type="ARBA" id="ARBA00022777"/>
    </source>
</evidence>
<evidence type="ECO:0000256" key="6">
    <source>
        <dbReference type="PROSITE-ProRule" id="PRU10141"/>
    </source>
</evidence>
<feature type="region of interest" description="Disordered" evidence="7">
    <location>
        <begin position="386"/>
        <end position="499"/>
    </location>
</feature>
<feature type="compositionally biased region" description="Pro residues" evidence="7">
    <location>
        <begin position="464"/>
        <end position="473"/>
    </location>
</feature>